<dbReference type="AlphaFoldDB" id="A0A495K0W9"/>
<accession>A0A495K0W9</accession>
<organism evidence="1 2">
    <name type="scientific">Williamsia marianensis</name>
    <dbReference type="NCBI Taxonomy" id="85044"/>
    <lineage>
        <taxon>Bacteria</taxon>
        <taxon>Bacillati</taxon>
        <taxon>Actinomycetota</taxon>
        <taxon>Actinomycetes</taxon>
        <taxon>Mycobacteriales</taxon>
        <taxon>Nocardiaceae</taxon>
        <taxon>Williamsia</taxon>
    </lineage>
</organism>
<proteinExistence type="predicted"/>
<dbReference type="EMBL" id="RBKV01000001">
    <property type="protein sequence ID" value="RKR94900.1"/>
    <property type="molecule type" value="Genomic_DNA"/>
</dbReference>
<evidence type="ECO:0000313" key="2">
    <source>
        <dbReference type="Proteomes" id="UP000274762"/>
    </source>
</evidence>
<dbReference type="Proteomes" id="UP000274762">
    <property type="component" value="Unassembled WGS sequence"/>
</dbReference>
<evidence type="ECO:0000313" key="1">
    <source>
        <dbReference type="EMBL" id="RKR94900.1"/>
    </source>
</evidence>
<sequence length="58" mass="6682">MTVKASNNDRLARRLWNLAHRAGHGDLDERETNALHAYLDHYQATVREWRAGTNPKPS</sequence>
<protein>
    <submittedName>
        <fullName evidence="1">Uncharacterized protein</fullName>
    </submittedName>
</protein>
<gene>
    <name evidence="1" type="ORF">DFJ75_1705</name>
</gene>
<comment type="caution">
    <text evidence="1">The sequence shown here is derived from an EMBL/GenBank/DDBJ whole genome shotgun (WGS) entry which is preliminary data.</text>
</comment>
<dbReference type="RefSeq" id="WP_157366800.1">
    <property type="nucleotide sequence ID" value="NZ_CBCRXS010000004.1"/>
</dbReference>
<reference evidence="1 2" key="1">
    <citation type="submission" date="2018-10" db="EMBL/GenBank/DDBJ databases">
        <title>Sequencing the genomes of 1000 actinobacteria strains.</title>
        <authorList>
            <person name="Klenk H.-P."/>
        </authorList>
    </citation>
    <scope>NUCLEOTIDE SEQUENCE [LARGE SCALE GENOMIC DNA]</scope>
    <source>
        <strain evidence="1 2">DSM 44343</strain>
    </source>
</reference>
<name>A0A495K0W9_WILMA</name>